<evidence type="ECO:0000313" key="2">
    <source>
        <dbReference type="Proteomes" id="UP000583929"/>
    </source>
</evidence>
<organism evidence="1 2">
    <name type="scientific">Cannabis sativa</name>
    <name type="common">Hemp</name>
    <name type="synonym">Marijuana</name>
    <dbReference type="NCBI Taxonomy" id="3483"/>
    <lineage>
        <taxon>Eukaryota</taxon>
        <taxon>Viridiplantae</taxon>
        <taxon>Streptophyta</taxon>
        <taxon>Embryophyta</taxon>
        <taxon>Tracheophyta</taxon>
        <taxon>Spermatophyta</taxon>
        <taxon>Magnoliopsida</taxon>
        <taxon>eudicotyledons</taxon>
        <taxon>Gunneridae</taxon>
        <taxon>Pentapetalae</taxon>
        <taxon>rosids</taxon>
        <taxon>fabids</taxon>
        <taxon>Rosales</taxon>
        <taxon>Cannabaceae</taxon>
        <taxon>Cannabis</taxon>
    </lineage>
</organism>
<accession>A0A7J6DM39</accession>
<dbReference type="Gene3D" id="3.80.10.10">
    <property type="entry name" value="Ribonuclease Inhibitor"/>
    <property type="match status" value="1"/>
</dbReference>
<dbReference type="InterPro" id="IPR032675">
    <property type="entry name" value="LRR_dom_sf"/>
</dbReference>
<dbReference type="AlphaFoldDB" id="A0A7J6DM39"/>
<evidence type="ECO:0000313" key="1">
    <source>
        <dbReference type="EMBL" id="KAF4346900.1"/>
    </source>
</evidence>
<comment type="caution">
    <text evidence="1">The sequence shown here is derived from an EMBL/GenBank/DDBJ whole genome shotgun (WGS) entry which is preliminary data.</text>
</comment>
<protein>
    <submittedName>
        <fullName evidence="1">Uncharacterized protein</fullName>
    </submittedName>
</protein>
<keyword evidence="2" id="KW-1185">Reference proteome</keyword>
<proteinExistence type="predicted"/>
<gene>
    <name evidence="1" type="ORF">G4B88_015008</name>
</gene>
<sequence length="207" mass="24251">MEEWSFIEGGVFPRLKNLNFQQCKRLKLWGITLKNVLSKENETVDEASSSRRYTTYDTLYWSFIEGGVFPRLKNLSLDACERLKFDIMIYIIDVKSLETLEFYSLPEFEEWSFIEGGVFPRLKNLHFEECERLKVTLLGDYFPSLTNLSIYSSEAVLYCVYNTTLLGSVSLKRLLGKLQNLTNFSNQTCLRAFWEQLLEICHVGWDL</sequence>
<dbReference type="SUPFAM" id="SSF52047">
    <property type="entry name" value="RNI-like"/>
    <property type="match status" value="1"/>
</dbReference>
<feature type="non-terminal residue" evidence="1">
    <location>
        <position position="1"/>
    </location>
</feature>
<dbReference type="EMBL" id="JAATIQ010000898">
    <property type="protein sequence ID" value="KAF4346900.1"/>
    <property type="molecule type" value="Genomic_DNA"/>
</dbReference>
<name>A0A7J6DM39_CANSA</name>
<reference evidence="1 2" key="1">
    <citation type="journal article" date="2020" name="bioRxiv">
        <title>Sequence and annotation of 42 cannabis genomes reveals extensive copy number variation in cannabinoid synthesis and pathogen resistance genes.</title>
        <authorList>
            <person name="Mckernan K.J."/>
            <person name="Helbert Y."/>
            <person name="Kane L.T."/>
            <person name="Ebling H."/>
            <person name="Zhang L."/>
            <person name="Liu B."/>
            <person name="Eaton Z."/>
            <person name="Mclaughlin S."/>
            <person name="Kingan S."/>
            <person name="Baybayan P."/>
            <person name="Concepcion G."/>
            <person name="Jordan M."/>
            <person name="Riva A."/>
            <person name="Barbazuk W."/>
            <person name="Harkins T."/>
        </authorList>
    </citation>
    <scope>NUCLEOTIDE SEQUENCE [LARGE SCALE GENOMIC DNA]</scope>
    <source>
        <strain evidence="2">cv. Jamaican Lion 4</strain>
        <tissue evidence="1">Leaf</tissue>
    </source>
</reference>
<dbReference type="Proteomes" id="UP000583929">
    <property type="component" value="Unassembled WGS sequence"/>
</dbReference>